<dbReference type="RefSeq" id="WP_094396799.1">
    <property type="nucleotide sequence ID" value="NZ_CP016893.1"/>
</dbReference>
<dbReference type="CDD" id="cd02028">
    <property type="entry name" value="UMPK_like"/>
    <property type="match status" value="1"/>
</dbReference>
<dbReference type="SUPFAM" id="SSF52540">
    <property type="entry name" value="P-loop containing nucleoside triphosphate hydrolases"/>
    <property type="match status" value="1"/>
</dbReference>
<dbReference type="GO" id="GO:0016301">
    <property type="term" value="F:kinase activity"/>
    <property type="evidence" value="ECO:0007669"/>
    <property type="project" value="InterPro"/>
</dbReference>
<dbReference type="InterPro" id="IPR027417">
    <property type="entry name" value="P-loop_NTPase"/>
</dbReference>
<dbReference type="EMBL" id="CP016893">
    <property type="protein sequence ID" value="AST56656.1"/>
    <property type="molecule type" value="Genomic_DNA"/>
</dbReference>
<protein>
    <submittedName>
        <fullName evidence="1">Atpase AAA</fullName>
    </submittedName>
</protein>
<dbReference type="PANTHER" id="PTHR10285">
    <property type="entry name" value="URIDINE KINASE"/>
    <property type="match status" value="1"/>
</dbReference>
<sequence length="547" mass="62537">MNLNIDGKTYFFSEGITLEDISQNFKDMHKAKIVAAKVNNEVVDLSTKIDKDCDIEFIDMSTEEGMKVYRRSLTFVLIKAVKDILPGSKVTIEHSLGKGLYCEIHGSTVNNKIVQTIKNRMKEIIDANYPIVKKYMDKKEALDLFMKEGLEEKVCLFKYSDNDEIPVYYCDDVVDFFYSPCVPSTGYLKLFDLLLYFPGVILLFPEPAKPDVLPTFVDVPKLASIFKEAEEWANILNIGYVSSLNDMIKNGHGRELVLISEALHEKKIASIADHIYQNKMIKLVLIAGPSSSGKTSFVHRLSVQLRVNGLKPLPISLDNYFLPRDKTPKDEFGNYNFETIDALDLELFNDQIIKLMQGEEVELPIFNFKKGVREEKGQIVQLEKNQIILVEGIHGLNERLTRDIPKDSKYRVYISALTQLNLDEHNRISTTETRLLRRIVRDNQFRSSDAEETILMWPSVRKGEENYIFPYQEDADIMFNSSLPYELPVIKRYAEPLLKDIDSDSKAFSVAQELLEVLSYFVPLEDESAIPPNSLIKEFIGGSCLDV</sequence>
<dbReference type="Gene3D" id="3.10.20.30">
    <property type="match status" value="1"/>
</dbReference>
<dbReference type="PROSITE" id="PS51880">
    <property type="entry name" value="TGS"/>
    <property type="match status" value="1"/>
</dbReference>
<dbReference type="Gene3D" id="3.40.50.300">
    <property type="entry name" value="P-loop containing nucleotide triphosphate hydrolases"/>
    <property type="match status" value="1"/>
</dbReference>
<dbReference type="SUPFAM" id="SSF55186">
    <property type="entry name" value="ThrRS/AlaRS common domain"/>
    <property type="match status" value="1"/>
</dbReference>
<reference evidence="1 2" key="1">
    <citation type="submission" date="2016-08" db="EMBL/GenBank/DDBJ databases">
        <title>A novel genetic cassette of butanologenic Thermoanaerobacterium thermosaccharolyticum that directly convert cellulose to butanol.</title>
        <authorList>
            <person name="Li T."/>
            <person name="He J."/>
        </authorList>
    </citation>
    <scope>NUCLEOTIDE SEQUENCE [LARGE SCALE GENOMIC DNA]</scope>
    <source>
        <strain evidence="1 2">TG57</strain>
    </source>
</reference>
<dbReference type="InterPro" id="IPR012676">
    <property type="entry name" value="TGS-like"/>
</dbReference>
<proteinExistence type="predicted"/>
<dbReference type="Pfam" id="PF00485">
    <property type="entry name" value="PRK"/>
    <property type="match status" value="1"/>
</dbReference>
<dbReference type="SUPFAM" id="SSF81271">
    <property type="entry name" value="TGS-like"/>
    <property type="match status" value="1"/>
</dbReference>
<dbReference type="InterPro" id="IPR006083">
    <property type="entry name" value="PRK/URK"/>
</dbReference>
<dbReference type="Pfam" id="PF02824">
    <property type="entry name" value="TGS"/>
    <property type="match status" value="1"/>
</dbReference>
<dbReference type="InterPro" id="IPR004095">
    <property type="entry name" value="TGS"/>
</dbReference>
<dbReference type="Gene3D" id="3.30.980.10">
    <property type="entry name" value="Threonyl-trna Synthetase, Chain A, domain 2"/>
    <property type="match status" value="1"/>
</dbReference>
<evidence type="ECO:0000313" key="1">
    <source>
        <dbReference type="EMBL" id="AST56656.1"/>
    </source>
</evidence>
<evidence type="ECO:0000313" key="2">
    <source>
        <dbReference type="Proteomes" id="UP000214975"/>
    </source>
</evidence>
<dbReference type="GO" id="GO:0005524">
    <property type="term" value="F:ATP binding"/>
    <property type="evidence" value="ECO:0007669"/>
    <property type="project" value="InterPro"/>
</dbReference>
<gene>
    <name evidence="1" type="ORF">Thert_00451</name>
</gene>
<dbReference type="CDD" id="cd01667">
    <property type="entry name" value="TGS_ThrRS"/>
    <property type="match status" value="1"/>
</dbReference>
<dbReference type="AlphaFoldDB" id="A0A223HW01"/>
<accession>A0A223HW01</accession>
<dbReference type="InterPro" id="IPR018163">
    <property type="entry name" value="Thr/Ala-tRNA-synth_IIc_edit"/>
</dbReference>
<dbReference type="InterPro" id="IPR012675">
    <property type="entry name" value="Beta-grasp_dom_sf"/>
</dbReference>
<name>A0A223HW01_THETR</name>
<organism evidence="1 2">
    <name type="scientific">Thermoanaerobacterium thermosaccharolyticum</name>
    <name type="common">Clostridium thermosaccharolyticum</name>
    <dbReference type="NCBI Taxonomy" id="1517"/>
    <lineage>
        <taxon>Bacteria</taxon>
        <taxon>Bacillati</taxon>
        <taxon>Bacillota</taxon>
        <taxon>Clostridia</taxon>
        <taxon>Thermoanaerobacterales</taxon>
        <taxon>Thermoanaerobacteraceae</taxon>
        <taxon>Thermoanaerobacterium</taxon>
    </lineage>
</organism>
<dbReference type="Proteomes" id="UP000214975">
    <property type="component" value="Chromosome"/>
</dbReference>